<dbReference type="PANTHER" id="PTHR46033">
    <property type="entry name" value="PROTEIN MAIN-LIKE 2"/>
    <property type="match status" value="1"/>
</dbReference>
<dbReference type="InterPro" id="IPR019557">
    <property type="entry name" value="AminoTfrase-like_pln_mobile"/>
</dbReference>
<keyword evidence="4" id="KW-1185">Reference proteome</keyword>
<dbReference type="EMBL" id="JACTNZ010000005">
    <property type="protein sequence ID" value="KAG5550246.1"/>
    <property type="molecule type" value="Genomic_DNA"/>
</dbReference>
<reference evidence="3" key="1">
    <citation type="submission" date="2020-08" db="EMBL/GenBank/DDBJ databases">
        <title>Plant Genome Project.</title>
        <authorList>
            <person name="Zhang R.-G."/>
        </authorList>
    </citation>
    <scope>NUCLEOTIDE SEQUENCE</scope>
    <source>
        <strain evidence="3">WSP0</strain>
        <tissue evidence="3">Leaf</tissue>
    </source>
</reference>
<evidence type="ECO:0000259" key="2">
    <source>
        <dbReference type="Pfam" id="PF10536"/>
    </source>
</evidence>
<proteinExistence type="predicted"/>
<feature type="region of interest" description="Disordered" evidence="1">
    <location>
        <begin position="459"/>
        <end position="480"/>
    </location>
</feature>
<dbReference type="PANTHER" id="PTHR46033:SF8">
    <property type="entry name" value="PROTEIN MAINTENANCE OF MERISTEMS-LIKE"/>
    <property type="match status" value="1"/>
</dbReference>
<feature type="region of interest" description="Disordered" evidence="1">
    <location>
        <begin position="365"/>
        <end position="384"/>
    </location>
</feature>
<gene>
    <name evidence="3" type="ORF">RHGRI_015266</name>
</gene>
<feature type="compositionally biased region" description="Polar residues" evidence="1">
    <location>
        <begin position="365"/>
        <end position="375"/>
    </location>
</feature>
<comment type="caution">
    <text evidence="3">The sequence shown here is derived from an EMBL/GenBank/DDBJ whole genome shotgun (WGS) entry which is preliminary data.</text>
</comment>
<name>A0AAV6KCP4_9ERIC</name>
<dbReference type="Pfam" id="PF10536">
    <property type="entry name" value="PMD"/>
    <property type="match status" value="1"/>
</dbReference>
<evidence type="ECO:0000313" key="3">
    <source>
        <dbReference type="EMBL" id="KAG5550245.1"/>
    </source>
</evidence>
<protein>
    <recommendedName>
        <fullName evidence="2">Aminotransferase-like plant mobile domain-containing protein</fullName>
    </recommendedName>
</protein>
<dbReference type="Proteomes" id="UP000823749">
    <property type="component" value="Chromosome 5"/>
</dbReference>
<sequence>MDGSSIDPGPTDGSLLVLQKQHCSRAVWEGYGDSKVENVTLICRRNDNNLRQLGRPSPRIVELIYQASFGGILEMSFITLDRVFITALIERWRPETHTFHLRSGESTVTLQDVEIITGLLVDGRLVTGDSRFDKVEEGDDKVTVLRKARGYILQLIGGIVLPDQSSSHVHLYFLSLLDDLQLAVPKEVFGWQVSHSSSSLMLSSTNQSGCCVNLEGDKPPLPSKSLGEFHGMDLRNGVKDWSKSIRLWNDRANNIVNITDPDILVYPADDPYLDWYERITLRFVSKMGAATNTTMQLFERLSMPFASAEVVQAMAQRGVECLKFQEKLFRKIAPEHKIRDPQIHEEFDEDYDHMDPHLQAEAGVHQQNQPVSQHQPEGPPEDTHAEYQFEEPIATSSSGGPVHPSEISTPFSSAILNMDGVSMSPLLNYSPTAGVGGSQSQTPSDFDWANMQISTVGGGETISECSSRRHQKRRGEKRRRRKLTWKVEVMLLQMGRIGVRVSLGLRVVVFFSKEEVQNTVKKYSMQQNTVVMTSASSPTMLVYKCKNPVP</sequence>
<dbReference type="EMBL" id="JACTNZ010000005">
    <property type="protein sequence ID" value="KAG5550245.1"/>
    <property type="molecule type" value="Genomic_DNA"/>
</dbReference>
<accession>A0AAV6KCP4</accession>
<dbReference type="AlphaFoldDB" id="A0AAV6KCP4"/>
<evidence type="ECO:0000313" key="4">
    <source>
        <dbReference type="Proteomes" id="UP000823749"/>
    </source>
</evidence>
<evidence type="ECO:0000256" key="1">
    <source>
        <dbReference type="SAM" id="MobiDB-lite"/>
    </source>
</evidence>
<feature type="domain" description="Aminotransferase-like plant mobile" evidence="2">
    <location>
        <begin position="72"/>
        <end position="131"/>
    </location>
</feature>
<feature type="compositionally biased region" description="Basic residues" evidence="1">
    <location>
        <begin position="468"/>
        <end position="480"/>
    </location>
</feature>
<organism evidence="3 4">
    <name type="scientific">Rhododendron griersonianum</name>
    <dbReference type="NCBI Taxonomy" id="479676"/>
    <lineage>
        <taxon>Eukaryota</taxon>
        <taxon>Viridiplantae</taxon>
        <taxon>Streptophyta</taxon>
        <taxon>Embryophyta</taxon>
        <taxon>Tracheophyta</taxon>
        <taxon>Spermatophyta</taxon>
        <taxon>Magnoliopsida</taxon>
        <taxon>eudicotyledons</taxon>
        <taxon>Gunneridae</taxon>
        <taxon>Pentapetalae</taxon>
        <taxon>asterids</taxon>
        <taxon>Ericales</taxon>
        <taxon>Ericaceae</taxon>
        <taxon>Ericoideae</taxon>
        <taxon>Rhodoreae</taxon>
        <taxon>Rhododendron</taxon>
    </lineage>
</organism>
<dbReference type="GO" id="GO:0010073">
    <property type="term" value="P:meristem maintenance"/>
    <property type="evidence" value="ECO:0007669"/>
    <property type="project" value="InterPro"/>
</dbReference>
<dbReference type="InterPro" id="IPR044824">
    <property type="entry name" value="MAIN-like"/>
</dbReference>